<dbReference type="GO" id="GO:0001682">
    <property type="term" value="P:tRNA 5'-leader removal"/>
    <property type="evidence" value="ECO:0007669"/>
    <property type="project" value="InterPro"/>
</dbReference>
<reference evidence="4" key="2">
    <citation type="submission" date="2020-08" db="EMBL/GenBank/DDBJ databases">
        <title>Plant Genome Project.</title>
        <authorList>
            <person name="Zhang R.-G."/>
        </authorList>
    </citation>
    <scope>NUCLEOTIDE SEQUENCE</scope>
    <source>
        <strain evidence="4">Huo1</strain>
        <tissue evidence="4">Leaf</tissue>
    </source>
</reference>
<dbReference type="GO" id="GO:0005634">
    <property type="term" value="C:nucleus"/>
    <property type="evidence" value="ECO:0007669"/>
    <property type="project" value="UniProtKB-SubCell"/>
</dbReference>
<dbReference type="AlphaFoldDB" id="A0A8X8XFY7"/>
<dbReference type="InterPro" id="IPR002730">
    <property type="entry name" value="Rpp29/RNP1"/>
</dbReference>
<dbReference type="Gene3D" id="2.30.30.210">
    <property type="entry name" value="Ribonuclease P/MRP, subunit p29"/>
    <property type="match status" value="1"/>
</dbReference>
<dbReference type="GO" id="GO:0033204">
    <property type="term" value="F:ribonuclease P RNA binding"/>
    <property type="evidence" value="ECO:0007669"/>
    <property type="project" value="InterPro"/>
</dbReference>
<dbReference type="InterPro" id="IPR016848">
    <property type="entry name" value="RNase_P/MRP_Rpp29-subunit"/>
</dbReference>
<comment type="caution">
    <text evidence="4">The sequence shown here is derived from an EMBL/GenBank/DDBJ whole genome shotgun (WGS) entry which is preliminary data.</text>
</comment>
<evidence type="ECO:0000256" key="1">
    <source>
        <dbReference type="ARBA" id="ARBA00004123"/>
    </source>
</evidence>
<name>A0A8X8XFY7_SALSN</name>
<dbReference type="InterPro" id="IPR036980">
    <property type="entry name" value="RNase_P/MRP_Rpp29_sf"/>
</dbReference>
<evidence type="ECO:0000313" key="5">
    <source>
        <dbReference type="Proteomes" id="UP000298416"/>
    </source>
</evidence>
<protein>
    <submittedName>
        <fullName evidence="4">Uncharacterized protein</fullName>
    </submittedName>
</protein>
<dbReference type="Pfam" id="PF01868">
    <property type="entry name" value="RNase_P-MRP_p29"/>
    <property type="match status" value="1"/>
</dbReference>
<feature type="compositionally biased region" description="Polar residues" evidence="3">
    <location>
        <begin position="1"/>
        <end position="10"/>
    </location>
</feature>
<dbReference type="Proteomes" id="UP000298416">
    <property type="component" value="Unassembled WGS sequence"/>
</dbReference>
<dbReference type="PANTHER" id="PTHR13348:SF0">
    <property type="entry name" value="RIBONUCLEASE P PROTEIN SUBUNIT P29"/>
    <property type="match status" value="1"/>
</dbReference>
<dbReference type="PANTHER" id="PTHR13348">
    <property type="entry name" value="RIBONUCLEASE P SUBUNIT P29"/>
    <property type="match status" value="1"/>
</dbReference>
<dbReference type="InterPro" id="IPR023534">
    <property type="entry name" value="Rof/RNase_P-like"/>
</dbReference>
<evidence type="ECO:0000313" key="4">
    <source>
        <dbReference type="EMBL" id="KAG6412129.1"/>
    </source>
</evidence>
<dbReference type="GO" id="GO:0000172">
    <property type="term" value="C:ribonuclease MRP complex"/>
    <property type="evidence" value="ECO:0007669"/>
    <property type="project" value="InterPro"/>
</dbReference>
<dbReference type="EMBL" id="PNBA02000009">
    <property type="protein sequence ID" value="KAG6412129.1"/>
    <property type="molecule type" value="Genomic_DNA"/>
</dbReference>
<comment type="similarity">
    <text evidence="2">Belongs to the eukaryotic/archaeal RNase P protein component 1 family.</text>
</comment>
<dbReference type="GO" id="GO:0006364">
    <property type="term" value="P:rRNA processing"/>
    <property type="evidence" value="ECO:0007669"/>
    <property type="project" value="TreeGrafter"/>
</dbReference>
<accession>A0A8X8XFY7</accession>
<reference evidence="4" key="1">
    <citation type="submission" date="2018-01" db="EMBL/GenBank/DDBJ databases">
        <authorList>
            <person name="Mao J.F."/>
        </authorList>
    </citation>
    <scope>NUCLEOTIDE SEQUENCE</scope>
    <source>
        <strain evidence="4">Huo1</strain>
        <tissue evidence="4">Leaf</tissue>
    </source>
</reference>
<proteinExistence type="inferred from homology"/>
<keyword evidence="5" id="KW-1185">Reference proteome</keyword>
<evidence type="ECO:0000256" key="2">
    <source>
        <dbReference type="ARBA" id="ARBA00006181"/>
    </source>
</evidence>
<evidence type="ECO:0000256" key="3">
    <source>
        <dbReference type="SAM" id="MobiDB-lite"/>
    </source>
</evidence>
<organism evidence="4">
    <name type="scientific">Salvia splendens</name>
    <name type="common">Scarlet sage</name>
    <dbReference type="NCBI Taxonomy" id="180675"/>
    <lineage>
        <taxon>Eukaryota</taxon>
        <taxon>Viridiplantae</taxon>
        <taxon>Streptophyta</taxon>
        <taxon>Embryophyta</taxon>
        <taxon>Tracheophyta</taxon>
        <taxon>Spermatophyta</taxon>
        <taxon>Magnoliopsida</taxon>
        <taxon>eudicotyledons</taxon>
        <taxon>Gunneridae</taxon>
        <taxon>Pentapetalae</taxon>
        <taxon>asterids</taxon>
        <taxon>lamiids</taxon>
        <taxon>Lamiales</taxon>
        <taxon>Lamiaceae</taxon>
        <taxon>Nepetoideae</taxon>
        <taxon>Mentheae</taxon>
        <taxon>Salviinae</taxon>
        <taxon>Salvia</taxon>
        <taxon>Salvia subgen. Calosphace</taxon>
        <taxon>core Calosphace</taxon>
    </lineage>
</organism>
<dbReference type="SUPFAM" id="SSF101744">
    <property type="entry name" value="Rof/RNase P subunit-like"/>
    <property type="match status" value="1"/>
</dbReference>
<dbReference type="GO" id="GO:0030677">
    <property type="term" value="C:ribonuclease P complex"/>
    <property type="evidence" value="ECO:0007669"/>
    <property type="project" value="InterPro"/>
</dbReference>
<comment type="subcellular location">
    <subcellularLocation>
        <location evidence="1">Nucleus</location>
    </subcellularLocation>
</comment>
<gene>
    <name evidence="4" type="ORF">SASPL_124798</name>
</gene>
<sequence length="269" mass="30354">MYVSDSLTSMEDQRRRTMEALEQRFAQAKSEVQTQQQKSKKRPAEDKKPVSVSVESLNVDSPVIKPLSVSSSKKGKFSFPGRTFKEDTESNEPAYFNLSHAVHENLLRSGVQVSDGKATVNGILHELFQHGDSAMKYMQGSKNIKIENTILLDNFVQKNGSFDIFKPMHEKWKAYVQKLLKISGKEQLAQCFLNADLHGAVILVVQCKTAAYIGLHGIMVRETKETFGIVTEDNKFKVVPKKFSVFMLEADCWKITLHGDKLVSRNLVP</sequence>
<feature type="region of interest" description="Disordered" evidence="3">
    <location>
        <begin position="1"/>
        <end position="55"/>
    </location>
</feature>
<dbReference type="SMART" id="SM00538">
    <property type="entry name" value="POP4"/>
    <property type="match status" value="1"/>
</dbReference>
<feature type="compositionally biased region" description="Basic and acidic residues" evidence="3">
    <location>
        <begin position="11"/>
        <end position="22"/>
    </location>
</feature>